<sequence length="88" mass="10163">MIGEAIAERLRKSSIDYPMPENPLFSEFPKIIKELENANKNNEELKAQNIVLQEKVEKLQNKPKDKIIEFISELVLVIIGFLLGHFVK</sequence>
<name>A0A645F9U0_9ZZZZ</name>
<keyword evidence="1" id="KW-0175">Coiled coil</keyword>
<comment type="caution">
    <text evidence="3">The sequence shown here is derived from an EMBL/GenBank/DDBJ whole genome shotgun (WGS) entry which is preliminary data.</text>
</comment>
<reference evidence="3" key="1">
    <citation type="submission" date="2019-08" db="EMBL/GenBank/DDBJ databases">
        <authorList>
            <person name="Kucharzyk K."/>
            <person name="Murdoch R.W."/>
            <person name="Higgins S."/>
            <person name="Loffler F."/>
        </authorList>
    </citation>
    <scope>NUCLEOTIDE SEQUENCE</scope>
</reference>
<proteinExistence type="predicted"/>
<evidence type="ECO:0000256" key="1">
    <source>
        <dbReference type="SAM" id="Coils"/>
    </source>
</evidence>
<dbReference type="AlphaFoldDB" id="A0A645F9U0"/>
<keyword evidence="2" id="KW-0472">Membrane</keyword>
<feature type="transmembrane region" description="Helical" evidence="2">
    <location>
        <begin position="67"/>
        <end position="87"/>
    </location>
</feature>
<protein>
    <submittedName>
        <fullName evidence="3">Uncharacterized protein</fullName>
    </submittedName>
</protein>
<evidence type="ECO:0000256" key="2">
    <source>
        <dbReference type="SAM" id="Phobius"/>
    </source>
</evidence>
<evidence type="ECO:0000313" key="3">
    <source>
        <dbReference type="EMBL" id="MPN10670.1"/>
    </source>
</evidence>
<dbReference type="EMBL" id="VSSQ01056832">
    <property type="protein sequence ID" value="MPN10670.1"/>
    <property type="molecule type" value="Genomic_DNA"/>
</dbReference>
<feature type="coiled-coil region" evidence="1">
    <location>
        <begin position="28"/>
        <end position="62"/>
    </location>
</feature>
<accession>A0A645F9U0</accession>
<gene>
    <name evidence="3" type="ORF">SDC9_157965</name>
</gene>
<organism evidence="3">
    <name type="scientific">bioreactor metagenome</name>
    <dbReference type="NCBI Taxonomy" id="1076179"/>
    <lineage>
        <taxon>unclassified sequences</taxon>
        <taxon>metagenomes</taxon>
        <taxon>ecological metagenomes</taxon>
    </lineage>
</organism>
<keyword evidence="2" id="KW-0812">Transmembrane</keyword>
<keyword evidence="2" id="KW-1133">Transmembrane helix</keyword>